<proteinExistence type="predicted"/>
<feature type="transmembrane region" description="Helical" evidence="2">
    <location>
        <begin position="133"/>
        <end position="154"/>
    </location>
</feature>
<keyword evidence="2" id="KW-0472">Membrane</keyword>
<organism evidence="3 4">
    <name type="scientific">Roridomyces roridus</name>
    <dbReference type="NCBI Taxonomy" id="1738132"/>
    <lineage>
        <taxon>Eukaryota</taxon>
        <taxon>Fungi</taxon>
        <taxon>Dikarya</taxon>
        <taxon>Basidiomycota</taxon>
        <taxon>Agaricomycotina</taxon>
        <taxon>Agaricomycetes</taxon>
        <taxon>Agaricomycetidae</taxon>
        <taxon>Agaricales</taxon>
        <taxon>Marasmiineae</taxon>
        <taxon>Mycenaceae</taxon>
        <taxon>Roridomyces</taxon>
    </lineage>
</organism>
<evidence type="ECO:0000256" key="1">
    <source>
        <dbReference type="SAM" id="MobiDB-lite"/>
    </source>
</evidence>
<sequence>MLSPSLVGGVPLHKFDLPGGIVFAVAYGLLVPLLAYRLFDRRWRNILLVQLVPVPIERVVVFSLRAAIAAGTIQESNSLRSYQQANFALGYLTLANLFGKYLRSVLVNTTKPSTDGDVDDPQRRNTFRRCTDGLNLPFFAALITGLIATVHQYAPTDSASNTRTQNSRYASAAFGFLLVFLIWAILLWAQRNVSRVDERAVRLLLIMTSLLAIPPIYRLAVMNSTTPNVADLNSQSQNVLADKVTFYVLHMLPEWIVLAMACTFNLKEICQTGPWGDWRPKDETAEEREKRERKQAKRASVELEAV</sequence>
<feature type="transmembrane region" description="Helical" evidence="2">
    <location>
        <begin position="169"/>
        <end position="188"/>
    </location>
</feature>
<feature type="region of interest" description="Disordered" evidence="1">
    <location>
        <begin position="277"/>
        <end position="306"/>
    </location>
</feature>
<gene>
    <name evidence="3" type="ORF">FB45DRAFT_990553</name>
</gene>
<dbReference type="EMBL" id="JARKIF010000009">
    <property type="protein sequence ID" value="KAJ7630554.1"/>
    <property type="molecule type" value="Genomic_DNA"/>
</dbReference>
<keyword evidence="2" id="KW-1133">Transmembrane helix</keyword>
<keyword evidence="2" id="KW-0812">Transmembrane</keyword>
<keyword evidence="4" id="KW-1185">Reference proteome</keyword>
<accession>A0AAD7BTV1</accession>
<evidence type="ECO:0000256" key="2">
    <source>
        <dbReference type="SAM" id="Phobius"/>
    </source>
</evidence>
<dbReference type="AlphaFoldDB" id="A0AAD7BTV1"/>
<feature type="compositionally biased region" description="Basic and acidic residues" evidence="1">
    <location>
        <begin position="278"/>
        <end position="292"/>
    </location>
</feature>
<protein>
    <submittedName>
        <fullName evidence="3">Uncharacterized protein</fullName>
    </submittedName>
</protein>
<evidence type="ECO:0000313" key="3">
    <source>
        <dbReference type="EMBL" id="KAJ7630554.1"/>
    </source>
</evidence>
<feature type="transmembrane region" description="Helical" evidence="2">
    <location>
        <begin position="200"/>
        <end position="217"/>
    </location>
</feature>
<evidence type="ECO:0000313" key="4">
    <source>
        <dbReference type="Proteomes" id="UP001221142"/>
    </source>
</evidence>
<reference evidence="3" key="1">
    <citation type="submission" date="2023-03" db="EMBL/GenBank/DDBJ databases">
        <title>Massive genome expansion in bonnet fungi (Mycena s.s.) driven by repeated elements and novel gene families across ecological guilds.</title>
        <authorList>
            <consortium name="Lawrence Berkeley National Laboratory"/>
            <person name="Harder C.B."/>
            <person name="Miyauchi S."/>
            <person name="Viragh M."/>
            <person name="Kuo A."/>
            <person name="Thoen E."/>
            <person name="Andreopoulos B."/>
            <person name="Lu D."/>
            <person name="Skrede I."/>
            <person name="Drula E."/>
            <person name="Henrissat B."/>
            <person name="Morin E."/>
            <person name="Kohler A."/>
            <person name="Barry K."/>
            <person name="LaButti K."/>
            <person name="Morin E."/>
            <person name="Salamov A."/>
            <person name="Lipzen A."/>
            <person name="Mereny Z."/>
            <person name="Hegedus B."/>
            <person name="Baldrian P."/>
            <person name="Stursova M."/>
            <person name="Weitz H."/>
            <person name="Taylor A."/>
            <person name="Grigoriev I.V."/>
            <person name="Nagy L.G."/>
            <person name="Martin F."/>
            <person name="Kauserud H."/>
        </authorList>
    </citation>
    <scope>NUCLEOTIDE SEQUENCE</scope>
    <source>
        <strain evidence="3">9284</strain>
    </source>
</reference>
<feature type="transmembrane region" description="Helical" evidence="2">
    <location>
        <begin position="244"/>
        <end position="266"/>
    </location>
</feature>
<dbReference type="Proteomes" id="UP001221142">
    <property type="component" value="Unassembled WGS sequence"/>
</dbReference>
<comment type="caution">
    <text evidence="3">The sequence shown here is derived from an EMBL/GenBank/DDBJ whole genome shotgun (WGS) entry which is preliminary data.</text>
</comment>
<name>A0AAD7BTV1_9AGAR</name>
<feature type="transmembrane region" description="Helical" evidence="2">
    <location>
        <begin position="20"/>
        <end position="39"/>
    </location>
</feature>